<protein>
    <recommendedName>
        <fullName evidence="9">Tyrosine recombinase XerC</fullName>
    </recommendedName>
</protein>
<dbReference type="CDD" id="cd00798">
    <property type="entry name" value="INT_XerDC_C"/>
    <property type="match status" value="1"/>
</dbReference>
<dbReference type="Gene3D" id="1.10.443.10">
    <property type="entry name" value="Intergrase catalytic core"/>
    <property type="match status" value="1"/>
</dbReference>
<dbReference type="SUPFAM" id="SSF56349">
    <property type="entry name" value="DNA breaking-rejoining enzymes"/>
    <property type="match status" value="1"/>
</dbReference>
<dbReference type="InterPro" id="IPR023009">
    <property type="entry name" value="Tyrosine_recombinase_XerC/XerD"/>
</dbReference>
<evidence type="ECO:0000259" key="10">
    <source>
        <dbReference type="PROSITE" id="PS51898"/>
    </source>
</evidence>
<dbReference type="RefSeq" id="WP_092284418.1">
    <property type="nucleotide sequence ID" value="NZ_FOPJ01000003.1"/>
</dbReference>
<keyword evidence="3 9" id="KW-0132">Cell division</keyword>
<feature type="active site" evidence="9">
    <location>
        <position position="258"/>
    </location>
</feature>
<evidence type="ECO:0000256" key="1">
    <source>
        <dbReference type="ARBA" id="ARBA00004496"/>
    </source>
</evidence>
<keyword evidence="4 9" id="KW-0159">Chromosome partition</keyword>
<dbReference type="Pfam" id="PF02899">
    <property type="entry name" value="Phage_int_SAM_1"/>
    <property type="match status" value="1"/>
</dbReference>
<comment type="subcellular location">
    <subcellularLocation>
        <location evidence="1 9">Cytoplasm</location>
    </subcellularLocation>
</comment>
<sequence length="312" mass="33998">MGESVPKAAERDVPPPSVISLIDEFCDYLELVKGRSAATIKGYRRDLLDLADYLGSDGLKEFTLPELRAWLAHSANNGLSRATLARRTAAARVFSTWASRHGHIPSDEAARLVTPKVNRELPTVLRPDQAEAMVTSTADNASSDDPVAIRDIAIIEMLWATGMRVAELCSLDLGSIDRAGSSARVIGKGNKERVVPFGKAAAEALKRWETEARPKLMKKTTNALFLGVRGGRIDPRQVRRIVDTAAHNAGVSAHISPHSLRHTAATHLLEGGADLRVVQEMLGHSSLQTTQIYTHVSAQRLKDAYRQAHPRA</sequence>
<dbReference type="AlphaFoldDB" id="A0A1I2R7I9"/>
<feature type="active site" evidence="9">
    <location>
        <position position="164"/>
    </location>
</feature>
<dbReference type="NCBIfam" id="NF001399">
    <property type="entry name" value="PRK00283.1"/>
    <property type="match status" value="1"/>
</dbReference>
<dbReference type="GO" id="GO:0051301">
    <property type="term" value="P:cell division"/>
    <property type="evidence" value="ECO:0007669"/>
    <property type="project" value="UniProtKB-KW"/>
</dbReference>
<dbReference type="GO" id="GO:0005737">
    <property type="term" value="C:cytoplasm"/>
    <property type="evidence" value="ECO:0007669"/>
    <property type="project" value="UniProtKB-SubCell"/>
</dbReference>
<proteinExistence type="inferred from homology"/>
<dbReference type="Gene3D" id="1.10.150.130">
    <property type="match status" value="1"/>
</dbReference>
<evidence type="ECO:0000256" key="9">
    <source>
        <dbReference type="HAMAP-Rule" id="MF_01808"/>
    </source>
</evidence>
<dbReference type="InterPro" id="IPR002104">
    <property type="entry name" value="Integrase_catalytic"/>
</dbReference>
<keyword evidence="2 9" id="KW-0963">Cytoplasm</keyword>
<dbReference type="InterPro" id="IPR013762">
    <property type="entry name" value="Integrase-like_cat_sf"/>
</dbReference>
<dbReference type="EMBL" id="FOPJ01000003">
    <property type="protein sequence ID" value="SFG36694.1"/>
    <property type="molecule type" value="Genomic_DNA"/>
</dbReference>
<evidence type="ECO:0000256" key="7">
    <source>
        <dbReference type="ARBA" id="ARBA00023172"/>
    </source>
</evidence>
<feature type="domain" description="Core-binding (CB)" evidence="11">
    <location>
        <begin position="16"/>
        <end position="99"/>
    </location>
</feature>
<dbReference type="PANTHER" id="PTHR30349">
    <property type="entry name" value="PHAGE INTEGRASE-RELATED"/>
    <property type="match status" value="1"/>
</dbReference>
<dbReference type="GO" id="GO:0009037">
    <property type="term" value="F:tyrosine-based site-specific recombinase activity"/>
    <property type="evidence" value="ECO:0007669"/>
    <property type="project" value="UniProtKB-UniRule"/>
</dbReference>
<dbReference type="STRING" id="185761.SAMN05660282_00674"/>
<dbReference type="PROSITE" id="PS51898">
    <property type="entry name" value="TYR_RECOMBINASE"/>
    <property type="match status" value="1"/>
</dbReference>
<dbReference type="GO" id="GO:0007059">
    <property type="term" value="P:chromosome segregation"/>
    <property type="evidence" value="ECO:0007669"/>
    <property type="project" value="UniProtKB-UniRule"/>
</dbReference>
<feature type="domain" description="Tyr recombinase" evidence="10">
    <location>
        <begin position="120"/>
        <end position="306"/>
    </location>
</feature>
<reference evidence="12 13" key="1">
    <citation type="submission" date="2016-10" db="EMBL/GenBank/DDBJ databases">
        <authorList>
            <person name="de Groot N.N."/>
        </authorList>
    </citation>
    <scope>NUCLEOTIDE SEQUENCE [LARGE SCALE GENOMIC DNA]</scope>
    <source>
        <strain>J11</strain>
        <strain evidence="13">PG 39</strain>
    </source>
</reference>
<feature type="active site" evidence="9">
    <location>
        <position position="261"/>
    </location>
</feature>
<dbReference type="PANTHER" id="PTHR30349:SF77">
    <property type="entry name" value="TYROSINE RECOMBINASE XERC"/>
    <property type="match status" value="1"/>
</dbReference>
<dbReference type="InterPro" id="IPR011010">
    <property type="entry name" value="DNA_brk_join_enz"/>
</dbReference>
<evidence type="ECO:0000313" key="13">
    <source>
        <dbReference type="Proteomes" id="UP000199065"/>
    </source>
</evidence>
<evidence type="ECO:0000256" key="8">
    <source>
        <dbReference type="ARBA" id="ARBA00023306"/>
    </source>
</evidence>
<feature type="active site" description="O-(3'-phospho-DNA)-tyrosine intermediate" evidence="9">
    <location>
        <position position="293"/>
    </location>
</feature>
<dbReference type="Proteomes" id="UP000199065">
    <property type="component" value="Unassembled WGS sequence"/>
</dbReference>
<evidence type="ECO:0000256" key="4">
    <source>
        <dbReference type="ARBA" id="ARBA00022829"/>
    </source>
</evidence>
<evidence type="ECO:0000256" key="3">
    <source>
        <dbReference type="ARBA" id="ARBA00022618"/>
    </source>
</evidence>
<gene>
    <name evidence="9" type="primary">xerC</name>
    <name evidence="12" type="ORF">SAMN05660282_00674</name>
</gene>
<dbReference type="InterPro" id="IPR004107">
    <property type="entry name" value="Integrase_SAM-like_N"/>
</dbReference>
<keyword evidence="7 9" id="KW-0233">DNA recombination</keyword>
<evidence type="ECO:0000256" key="2">
    <source>
        <dbReference type="ARBA" id="ARBA00022490"/>
    </source>
</evidence>
<dbReference type="PROSITE" id="PS51900">
    <property type="entry name" value="CB"/>
    <property type="match status" value="1"/>
</dbReference>
<organism evidence="12 13">
    <name type="scientific">Corynebacterium spheniscorum</name>
    <dbReference type="NCBI Taxonomy" id="185761"/>
    <lineage>
        <taxon>Bacteria</taxon>
        <taxon>Bacillati</taxon>
        <taxon>Actinomycetota</taxon>
        <taxon>Actinomycetes</taxon>
        <taxon>Mycobacteriales</taxon>
        <taxon>Corynebacteriaceae</taxon>
        <taxon>Corynebacterium</taxon>
    </lineage>
</organism>
<dbReference type="HAMAP" id="MF_01808">
    <property type="entry name" value="Recomb_XerC_XerD"/>
    <property type="match status" value="1"/>
</dbReference>
<name>A0A1I2R7I9_9CORY</name>
<dbReference type="OrthoDB" id="9801717at2"/>
<evidence type="ECO:0000256" key="6">
    <source>
        <dbReference type="ARBA" id="ARBA00023125"/>
    </source>
</evidence>
<comment type="function">
    <text evidence="9">Site-specific tyrosine recombinase, which acts by catalyzing the cutting and rejoining of the recombining DNA molecules. The XerC-XerD complex is essential to convert dimers of the bacterial chromosome into monomers to permit their segregation at cell division. It also contributes to the segregational stability of plasmids.</text>
</comment>
<keyword evidence="6 9" id="KW-0238">DNA-binding</keyword>
<evidence type="ECO:0000259" key="11">
    <source>
        <dbReference type="PROSITE" id="PS51900"/>
    </source>
</evidence>
<dbReference type="InterPro" id="IPR050090">
    <property type="entry name" value="Tyrosine_recombinase_XerCD"/>
</dbReference>
<feature type="active site" evidence="9">
    <location>
        <position position="188"/>
    </location>
</feature>
<keyword evidence="13" id="KW-1185">Reference proteome</keyword>
<comment type="subunit">
    <text evidence="9">Forms a cyclic heterotetrameric complex composed of two molecules of XerC and two molecules of XerD.</text>
</comment>
<dbReference type="InterPro" id="IPR044068">
    <property type="entry name" value="CB"/>
</dbReference>
<comment type="similarity">
    <text evidence="9">Belongs to the 'phage' integrase family. XerC subfamily.</text>
</comment>
<dbReference type="InterPro" id="IPR010998">
    <property type="entry name" value="Integrase_recombinase_N"/>
</dbReference>
<dbReference type="Pfam" id="PF00589">
    <property type="entry name" value="Phage_integrase"/>
    <property type="match status" value="1"/>
</dbReference>
<evidence type="ECO:0000256" key="5">
    <source>
        <dbReference type="ARBA" id="ARBA00022908"/>
    </source>
</evidence>
<dbReference type="GO" id="GO:0003677">
    <property type="term" value="F:DNA binding"/>
    <property type="evidence" value="ECO:0007669"/>
    <property type="project" value="UniProtKB-UniRule"/>
</dbReference>
<evidence type="ECO:0000313" key="12">
    <source>
        <dbReference type="EMBL" id="SFG36694.1"/>
    </source>
</evidence>
<dbReference type="GO" id="GO:0006313">
    <property type="term" value="P:DNA transposition"/>
    <property type="evidence" value="ECO:0007669"/>
    <property type="project" value="UniProtKB-UniRule"/>
</dbReference>
<feature type="active site" evidence="9">
    <location>
        <position position="284"/>
    </location>
</feature>
<keyword evidence="8 9" id="KW-0131">Cell cycle</keyword>
<accession>A0A1I2R7I9</accession>
<keyword evidence="5 9" id="KW-0229">DNA integration</keyword>